<name>A0A0E9Q9Z4_ANGAN</name>
<reference evidence="1" key="2">
    <citation type="journal article" date="2015" name="Fish Shellfish Immunol.">
        <title>Early steps in the European eel (Anguilla anguilla)-Vibrio vulnificus interaction in the gills: Role of the RtxA13 toxin.</title>
        <authorList>
            <person name="Callol A."/>
            <person name="Pajuelo D."/>
            <person name="Ebbesson L."/>
            <person name="Teles M."/>
            <person name="MacKenzie S."/>
            <person name="Amaro C."/>
        </authorList>
    </citation>
    <scope>NUCLEOTIDE SEQUENCE</scope>
</reference>
<organism evidence="1">
    <name type="scientific">Anguilla anguilla</name>
    <name type="common">European freshwater eel</name>
    <name type="synonym">Muraena anguilla</name>
    <dbReference type="NCBI Taxonomy" id="7936"/>
    <lineage>
        <taxon>Eukaryota</taxon>
        <taxon>Metazoa</taxon>
        <taxon>Chordata</taxon>
        <taxon>Craniata</taxon>
        <taxon>Vertebrata</taxon>
        <taxon>Euteleostomi</taxon>
        <taxon>Actinopterygii</taxon>
        <taxon>Neopterygii</taxon>
        <taxon>Teleostei</taxon>
        <taxon>Anguilliformes</taxon>
        <taxon>Anguillidae</taxon>
        <taxon>Anguilla</taxon>
    </lineage>
</organism>
<sequence>MMLKRVRIIPRIIAQAHLNSTRILAL</sequence>
<dbReference type="EMBL" id="GBXM01094993">
    <property type="protein sequence ID" value="JAH13584.1"/>
    <property type="molecule type" value="Transcribed_RNA"/>
</dbReference>
<proteinExistence type="predicted"/>
<dbReference type="AlphaFoldDB" id="A0A0E9Q9Z4"/>
<protein>
    <submittedName>
        <fullName evidence="1">Uncharacterized protein</fullName>
    </submittedName>
</protein>
<evidence type="ECO:0000313" key="1">
    <source>
        <dbReference type="EMBL" id="JAH13584.1"/>
    </source>
</evidence>
<reference evidence="1" key="1">
    <citation type="submission" date="2014-11" db="EMBL/GenBank/DDBJ databases">
        <authorList>
            <person name="Amaro Gonzalez C."/>
        </authorList>
    </citation>
    <scope>NUCLEOTIDE SEQUENCE</scope>
</reference>
<accession>A0A0E9Q9Z4</accession>